<gene>
    <name evidence="1" type="ORF">EU93_0886</name>
</gene>
<evidence type="ECO:0000313" key="1">
    <source>
        <dbReference type="EMBL" id="KGF92070.1"/>
    </source>
</evidence>
<organism evidence="1 2">
    <name type="scientific">Prochlorococcus marinus str. MIT 9116</name>
    <dbReference type="NCBI Taxonomy" id="167544"/>
    <lineage>
        <taxon>Bacteria</taxon>
        <taxon>Bacillati</taxon>
        <taxon>Cyanobacteriota</taxon>
        <taxon>Cyanophyceae</taxon>
        <taxon>Synechococcales</taxon>
        <taxon>Prochlorococcaceae</taxon>
        <taxon>Prochlorococcus</taxon>
    </lineage>
</organism>
<comment type="caution">
    <text evidence="1">The sequence shown here is derived from an EMBL/GenBank/DDBJ whole genome shotgun (WGS) entry which is preliminary data.</text>
</comment>
<dbReference type="AlphaFoldDB" id="A0A0A1ZRQ1"/>
<accession>A0A0A1ZRQ1</accession>
<reference evidence="2" key="1">
    <citation type="journal article" date="2014" name="Sci. Data">
        <title>Genomes of diverse isolates of the marine cyanobacterium Prochlorococcus.</title>
        <authorList>
            <person name="Biller S."/>
            <person name="Berube P."/>
            <person name="Thompson J."/>
            <person name="Kelly L."/>
            <person name="Roggensack S."/>
            <person name="Awad L."/>
            <person name="Roache-Johnson K."/>
            <person name="Ding H."/>
            <person name="Giovannoni S.J."/>
            <person name="Moore L.R."/>
            <person name="Chisholm S.W."/>
        </authorList>
    </citation>
    <scope>NUCLEOTIDE SEQUENCE [LARGE SCALE GENOMIC DNA]</scope>
</reference>
<sequence length="44" mass="5037">MPAMTSKLNCILKTVMDRTMQEKQYYTVVSNAKVLMKLAGLEEK</sequence>
<protein>
    <submittedName>
        <fullName evidence="1">Uncharacterized protein</fullName>
    </submittedName>
</protein>
<dbReference type="EMBL" id="JNAJ01000011">
    <property type="protein sequence ID" value="KGF92070.1"/>
    <property type="molecule type" value="Genomic_DNA"/>
</dbReference>
<evidence type="ECO:0000313" key="2">
    <source>
        <dbReference type="Proteomes" id="UP000030491"/>
    </source>
</evidence>
<proteinExistence type="predicted"/>
<dbReference type="Proteomes" id="UP000030491">
    <property type="component" value="Unassembled WGS sequence"/>
</dbReference>
<name>A0A0A1ZRQ1_PROMR</name>